<gene>
    <name evidence="6" type="ORF">GCM10010315_34620</name>
</gene>
<organism evidence="6 7">
    <name type="scientific">Streptomyces luteosporeus</name>
    <dbReference type="NCBI Taxonomy" id="173856"/>
    <lineage>
        <taxon>Bacteria</taxon>
        <taxon>Bacillati</taxon>
        <taxon>Actinomycetota</taxon>
        <taxon>Actinomycetes</taxon>
        <taxon>Kitasatosporales</taxon>
        <taxon>Streptomycetaceae</taxon>
        <taxon>Streptomyces</taxon>
    </lineage>
</organism>
<keyword evidence="3 5" id="KW-0479">Metal-binding</keyword>
<evidence type="ECO:0000313" key="7">
    <source>
        <dbReference type="Proteomes" id="UP001500886"/>
    </source>
</evidence>
<reference evidence="7" key="1">
    <citation type="journal article" date="2019" name="Int. J. Syst. Evol. Microbiol.">
        <title>The Global Catalogue of Microorganisms (GCM) 10K type strain sequencing project: providing services to taxonomists for standard genome sequencing and annotation.</title>
        <authorList>
            <consortium name="The Broad Institute Genomics Platform"/>
            <consortium name="The Broad Institute Genome Sequencing Center for Infectious Disease"/>
            <person name="Wu L."/>
            <person name="Ma J."/>
        </authorList>
    </citation>
    <scope>NUCLEOTIDE SEQUENCE [LARGE SCALE GENOMIC DNA]</scope>
    <source>
        <strain evidence="7">JCM 4542</strain>
    </source>
</reference>
<keyword evidence="5" id="KW-0503">Monooxygenase</keyword>
<protein>
    <submittedName>
        <fullName evidence="6">Cytochrome P450</fullName>
    </submittedName>
</protein>
<dbReference type="Pfam" id="PF00067">
    <property type="entry name" value="p450"/>
    <property type="match status" value="1"/>
</dbReference>
<sequence>MPTPPPLAPGALPLAGHAPSFFKDPVALIDAGRRAHGPVFSVRLGPDRAAVVTGPHESRQVLALPESTLAVRPVYQWLRPMFGDVMQAAAHRDYLAQRAALLPAFRGRHVEDRTAPVARDIHAWVASLGTSGRFDANPAMQRLTLDIAVRLVLGEDFRARHGAEFRRLFLDVAAGMEFLLPENFPLPRLVRRNRARRRLFTMLLPELRAARAGQDPARRGYLATIAAAHDGDGAPFDEDTAVGLALILCYASYETTAAQLAWALVLLLQHPRQLAPVAEEVRAVLPAGEDPVPVGALRKLELLGRCLWEVQRLRPVTTVLTRSVEETYEVGGHSVPSGWKTLLCPPVTHRDPELYPDPGTFDPDRFSSARDPEGRAVAGLLNFSGGGHACLGRHLADLEMRLVLALLLRRYEMRLVDPHPAPERRVGPSRPAGACPIAYRAPAGARHR</sequence>
<dbReference type="Proteomes" id="UP001500886">
    <property type="component" value="Unassembled WGS sequence"/>
</dbReference>
<dbReference type="InterPro" id="IPR002403">
    <property type="entry name" value="Cyt_P450_E_grp-IV"/>
</dbReference>
<evidence type="ECO:0000256" key="5">
    <source>
        <dbReference type="RuleBase" id="RU000461"/>
    </source>
</evidence>
<keyword evidence="4 5" id="KW-0408">Iron</keyword>
<dbReference type="InterPro" id="IPR036396">
    <property type="entry name" value="Cyt_P450_sf"/>
</dbReference>
<evidence type="ECO:0000256" key="1">
    <source>
        <dbReference type="ARBA" id="ARBA00010617"/>
    </source>
</evidence>
<keyword evidence="7" id="KW-1185">Reference proteome</keyword>
<name>A0ABP6G7S3_9ACTN</name>
<dbReference type="EMBL" id="BAAASL010000012">
    <property type="protein sequence ID" value="GAA2718677.1"/>
    <property type="molecule type" value="Genomic_DNA"/>
</dbReference>
<proteinExistence type="inferred from homology"/>
<dbReference type="RefSeq" id="WP_344436240.1">
    <property type="nucleotide sequence ID" value="NZ_BAAASL010000012.1"/>
</dbReference>
<dbReference type="PRINTS" id="PR00465">
    <property type="entry name" value="EP450IV"/>
</dbReference>
<keyword evidence="5" id="KW-0560">Oxidoreductase</keyword>
<comment type="similarity">
    <text evidence="1 5">Belongs to the cytochrome P450 family.</text>
</comment>
<comment type="caution">
    <text evidence="6">The sequence shown here is derived from an EMBL/GenBank/DDBJ whole genome shotgun (WGS) entry which is preliminary data.</text>
</comment>
<dbReference type="PRINTS" id="PR00385">
    <property type="entry name" value="P450"/>
</dbReference>
<dbReference type="SUPFAM" id="SSF48264">
    <property type="entry name" value="Cytochrome P450"/>
    <property type="match status" value="1"/>
</dbReference>
<evidence type="ECO:0000256" key="2">
    <source>
        <dbReference type="ARBA" id="ARBA00022617"/>
    </source>
</evidence>
<dbReference type="InterPro" id="IPR050529">
    <property type="entry name" value="CYP450_sterol_14alpha_dmase"/>
</dbReference>
<dbReference type="InterPro" id="IPR017972">
    <property type="entry name" value="Cyt_P450_CS"/>
</dbReference>
<accession>A0ABP6G7S3</accession>
<dbReference type="Gene3D" id="1.10.630.10">
    <property type="entry name" value="Cytochrome P450"/>
    <property type="match status" value="1"/>
</dbReference>
<dbReference type="InterPro" id="IPR001128">
    <property type="entry name" value="Cyt_P450"/>
</dbReference>
<evidence type="ECO:0000313" key="6">
    <source>
        <dbReference type="EMBL" id="GAA2718677.1"/>
    </source>
</evidence>
<evidence type="ECO:0000256" key="3">
    <source>
        <dbReference type="ARBA" id="ARBA00022723"/>
    </source>
</evidence>
<evidence type="ECO:0000256" key="4">
    <source>
        <dbReference type="ARBA" id="ARBA00023004"/>
    </source>
</evidence>
<dbReference type="PANTHER" id="PTHR24304:SF2">
    <property type="entry name" value="24-HYDROXYCHOLESTEROL 7-ALPHA-HYDROXYLASE"/>
    <property type="match status" value="1"/>
</dbReference>
<dbReference type="PANTHER" id="PTHR24304">
    <property type="entry name" value="CYTOCHROME P450 FAMILY 7"/>
    <property type="match status" value="1"/>
</dbReference>
<dbReference type="PROSITE" id="PS00086">
    <property type="entry name" value="CYTOCHROME_P450"/>
    <property type="match status" value="1"/>
</dbReference>
<keyword evidence="2 5" id="KW-0349">Heme</keyword>